<dbReference type="EMBL" id="MT144791">
    <property type="protein sequence ID" value="QJH99478.1"/>
    <property type="molecule type" value="Genomic_DNA"/>
</dbReference>
<accession>A0A6H1ZLJ1</accession>
<sequence length="275" mass="29142">MIKKILIILAVFVLLFTAPSAYADSKDRTHTYHDLTGGGTGSLDGSISGVSVGPKDQFIGTYTTGGVTRFLFYRVTTDSVAEVVPFRIRADDVGAGATTYTLTAIGATGFVFAPSANPTVTEEGYVAYNQNLDGLVMGDGTNTNLITSPFYDSIFIASPDAVDDNNSQPFWRNTTGTTVWVTGVTFIANQTGVSISIRSGVTQNHLWYAGSGVSDCWIDASFATISGPSAYTVSFSSGSTGLGPRVPLIYDLGPGCTPFWIEIQISGRKEGNYPL</sequence>
<reference evidence="1" key="1">
    <citation type="submission" date="2020-03" db="EMBL/GenBank/DDBJ databases">
        <title>The deep terrestrial virosphere.</title>
        <authorList>
            <person name="Holmfeldt K."/>
            <person name="Nilsson E."/>
            <person name="Simone D."/>
            <person name="Lopez-Fernandez M."/>
            <person name="Wu X."/>
            <person name="de Brujin I."/>
            <person name="Lundin D."/>
            <person name="Andersson A."/>
            <person name="Bertilsson S."/>
            <person name="Dopson M."/>
        </authorList>
    </citation>
    <scope>NUCLEOTIDE SEQUENCE</scope>
    <source>
        <strain evidence="2">MM415A00505</strain>
        <strain evidence="1">TM448A00839</strain>
        <strain evidence="3">TM448B01599</strain>
    </source>
</reference>
<evidence type="ECO:0000313" key="1">
    <source>
        <dbReference type="EMBL" id="QJA48135.1"/>
    </source>
</evidence>
<evidence type="ECO:0000313" key="3">
    <source>
        <dbReference type="EMBL" id="QJH99478.1"/>
    </source>
</evidence>
<dbReference type="EMBL" id="MT142464">
    <property type="protein sequence ID" value="QJA81595.1"/>
    <property type="molecule type" value="Genomic_DNA"/>
</dbReference>
<dbReference type="EMBL" id="MT144072">
    <property type="protein sequence ID" value="QJA48135.1"/>
    <property type="molecule type" value="Genomic_DNA"/>
</dbReference>
<gene>
    <name evidence="2" type="ORF">MM415A00505_0024</name>
    <name evidence="1" type="ORF">TM448A00839_0018</name>
    <name evidence="3" type="ORF">TM448B01599_0005</name>
</gene>
<dbReference type="AlphaFoldDB" id="A0A6H1ZLJ1"/>
<evidence type="ECO:0000313" key="2">
    <source>
        <dbReference type="EMBL" id="QJA81595.1"/>
    </source>
</evidence>
<proteinExistence type="predicted"/>
<name>A0A6H1ZLJ1_9ZZZZ</name>
<organism evidence="1">
    <name type="scientific">viral metagenome</name>
    <dbReference type="NCBI Taxonomy" id="1070528"/>
    <lineage>
        <taxon>unclassified sequences</taxon>
        <taxon>metagenomes</taxon>
        <taxon>organismal metagenomes</taxon>
    </lineage>
</organism>
<protein>
    <submittedName>
        <fullName evidence="1">Uncharacterized protein</fullName>
    </submittedName>
</protein>